<feature type="compositionally biased region" description="Polar residues" evidence="1">
    <location>
        <begin position="131"/>
        <end position="140"/>
    </location>
</feature>
<dbReference type="EMBL" id="MU006307">
    <property type="protein sequence ID" value="KAF2850272.1"/>
    <property type="molecule type" value="Genomic_DNA"/>
</dbReference>
<feature type="compositionally biased region" description="Polar residues" evidence="1">
    <location>
        <begin position="188"/>
        <end position="217"/>
    </location>
</feature>
<feature type="region of interest" description="Disordered" evidence="1">
    <location>
        <begin position="188"/>
        <end position="226"/>
    </location>
</feature>
<protein>
    <submittedName>
        <fullName evidence="2">Uncharacterized protein</fullName>
    </submittedName>
</protein>
<proteinExistence type="predicted"/>
<feature type="compositionally biased region" description="Polar residues" evidence="1">
    <location>
        <begin position="1"/>
        <end position="29"/>
    </location>
</feature>
<feature type="region of interest" description="Disordered" evidence="1">
    <location>
        <begin position="1"/>
        <end position="56"/>
    </location>
</feature>
<reference evidence="2" key="1">
    <citation type="submission" date="2020-01" db="EMBL/GenBank/DDBJ databases">
        <authorList>
            <consortium name="DOE Joint Genome Institute"/>
            <person name="Haridas S."/>
            <person name="Albert R."/>
            <person name="Binder M."/>
            <person name="Bloem J."/>
            <person name="Labutti K."/>
            <person name="Salamov A."/>
            <person name="Andreopoulos B."/>
            <person name="Baker S.E."/>
            <person name="Barry K."/>
            <person name="Bills G."/>
            <person name="Bluhm B.H."/>
            <person name="Cannon C."/>
            <person name="Castanera R."/>
            <person name="Culley D.E."/>
            <person name="Daum C."/>
            <person name="Ezra D."/>
            <person name="Gonzalez J.B."/>
            <person name="Henrissat B."/>
            <person name="Kuo A."/>
            <person name="Liang C."/>
            <person name="Lipzen A."/>
            <person name="Lutzoni F."/>
            <person name="Magnuson J."/>
            <person name="Mondo S."/>
            <person name="Nolan M."/>
            <person name="Ohm R."/>
            <person name="Pangilinan J."/>
            <person name="Park H.-J."/>
            <person name="Ramirez L."/>
            <person name="Alfaro M."/>
            <person name="Sun H."/>
            <person name="Tritt A."/>
            <person name="Yoshinaga Y."/>
            <person name="Zwiers L.-H."/>
            <person name="Turgeon B.G."/>
            <person name="Goodwin S.B."/>
            <person name="Spatafora J.W."/>
            <person name="Crous P.W."/>
            <person name="Grigoriev I.V."/>
        </authorList>
    </citation>
    <scope>NUCLEOTIDE SEQUENCE</scope>
    <source>
        <strain evidence="2">IPT5</strain>
    </source>
</reference>
<dbReference type="AlphaFoldDB" id="A0A6A7B4Q4"/>
<gene>
    <name evidence="2" type="ORF">T440DRAFT_555190</name>
</gene>
<sequence length="304" mass="32980">MKLTLPTGSTPSAEQMPSSNEGTSSNATDSTRRADNVNTRVKHSLRSSSSPDIPMTLPTITLHRRSSSLLQFPKATAFDGESEPILPERPFHLTALHTSRSTPGLSRQLTSKISAALLHNDTVIHRPKLSSRPTIQTSAVDQHPHAQSAATSPQSAATSPQPAMTDVSSLPSSVISTSNALLSQSTAPTSFVSSTGPMSAETTQRGQSVNRKISTGGSPPMYEPSAEKMPSRFLVFPRQDAPRLCEPSVATVENAAAAKVFFEFHFDQLLTPKASPRSMRLRQMERKLFAMAIANEQRHQKRRE</sequence>
<feature type="region of interest" description="Disordered" evidence="1">
    <location>
        <begin position="124"/>
        <end position="170"/>
    </location>
</feature>
<evidence type="ECO:0000256" key="1">
    <source>
        <dbReference type="SAM" id="MobiDB-lite"/>
    </source>
</evidence>
<name>A0A6A7B4Q4_9PLEO</name>
<evidence type="ECO:0000313" key="2">
    <source>
        <dbReference type="EMBL" id="KAF2850272.1"/>
    </source>
</evidence>
<organism evidence="2 3">
    <name type="scientific">Plenodomus tracheiphilus IPT5</name>
    <dbReference type="NCBI Taxonomy" id="1408161"/>
    <lineage>
        <taxon>Eukaryota</taxon>
        <taxon>Fungi</taxon>
        <taxon>Dikarya</taxon>
        <taxon>Ascomycota</taxon>
        <taxon>Pezizomycotina</taxon>
        <taxon>Dothideomycetes</taxon>
        <taxon>Pleosporomycetidae</taxon>
        <taxon>Pleosporales</taxon>
        <taxon>Pleosporineae</taxon>
        <taxon>Leptosphaeriaceae</taxon>
        <taxon>Plenodomus</taxon>
    </lineage>
</organism>
<dbReference type="OrthoDB" id="3638488at2759"/>
<feature type="compositionally biased region" description="Low complexity" evidence="1">
    <location>
        <begin position="146"/>
        <end position="170"/>
    </location>
</feature>
<evidence type="ECO:0000313" key="3">
    <source>
        <dbReference type="Proteomes" id="UP000799423"/>
    </source>
</evidence>
<dbReference type="Proteomes" id="UP000799423">
    <property type="component" value="Unassembled WGS sequence"/>
</dbReference>
<accession>A0A6A7B4Q4</accession>
<keyword evidence="3" id="KW-1185">Reference proteome</keyword>